<sequence>METFFQAALASASPVADVRLMDIPKSIPSAEKFALQFLLSPSDCSQKHLVIHDCEFGDSFYQTAIDTFVKGRPFKLLRLYDCSVSTEEFTKIVDFLESCPQNECSINVDVTSIDDLQSLLTDRGYKKELGVSLLTDDKTETYTLIRSEKYEVFIDFLHGYIGVSFYYRKREIPCDQRKVEETQMADKIFTVCPEN</sequence>
<accession>A0A4U5MSI5</accession>
<dbReference type="Proteomes" id="UP000298663">
    <property type="component" value="Unassembled WGS sequence"/>
</dbReference>
<protein>
    <submittedName>
        <fullName evidence="1">Uncharacterized protein</fullName>
    </submittedName>
</protein>
<proteinExistence type="predicted"/>
<name>A0A4U5MSI5_STECR</name>
<dbReference type="EMBL" id="AZBU02000006">
    <property type="protein sequence ID" value="TKR72634.1"/>
    <property type="molecule type" value="Genomic_DNA"/>
</dbReference>
<evidence type="ECO:0000313" key="2">
    <source>
        <dbReference type="Proteomes" id="UP000298663"/>
    </source>
</evidence>
<dbReference type="AlphaFoldDB" id="A0A4U5MSI5"/>
<organism evidence="1 2">
    <name type="scientific">Steinernema carpocapsae</name>
    <name type="common">Entomopathogenic nematode</name>
    <dbReference type="NCBI Taxonomy" id="34508"/>
    <lineage>
        <taxon>Eukaryota</taxon>
        <taxon>Metazoa</taxon>
        <taxon>Ecdysozoa</taxon>
        <taxon>Nematoda</taxon>
        <taxon>Chromadorea</taxon>
        <taxon>Rhabditida</taxon>
        <taxon>Tylenchina</taxon>
        <taxon>Panagrolaimomorpha</taxon>
        <taxon>Strongyloidoidea</taxon>
        <taxon>Steinernematidae</taxon>
        <taxon>Steinernema</taxon>
    </lineage>
</organism>
<reference evidence="1 2" key="1">
    <citation type="journal article" date="2015" name="Genome Biol.">
        <title>Comparative genomics of Steinernema reveals deeply conserved gene regulatory networks.</title>
        <authorList>
            <person name="Dillman A.R."/>
            <person name="Macchietto M."/>
            <person name="Porter C.F."/>
            <person name="Rogers A."/>
            <person name="Williams B."/>
            <person name="Antoshechkin I."/>
            <person name="Lee M.M."/>
            <person name="Goodwin Z."/>
            <person name="Lu X."/>
            <person name="Lewis E.E."/>
            <person name="Goodrich-Blair H."/>
            <person name="Stock S.P."/>
            <person name="Adams B.J."/>
            <person name="Sternberg P.W."/>
            <person name="Mortazavi A."/>
        </authorList>
    </citation>
    <scope>NUCLEOTIDE SEQUENCE [LARGE SCALE GENOMIC DNA]</scope>
    <source>
        <strain evidence="1 2">ALL</strain>
    </source>
</reference>
<keyword evidence="2" id="KW-1185">Reference proteome</keyword>
<reference evidence="1 2" key="2">
    <citation type="journal article" date="2019" name="G3 (Bethesda)">
        <title>Hybrid Assembly of the Genome of the Entomopathogenic Nematode Steinernema carpocapsae Identifies the X-Chromosome.</title>
        <authorList>
            <person name="Serra L."/>
            <person name="Macchietto M."/>
            <person name="Macias-Munoz A."/>
            <person name="McGill C.J."/>
            <person name="Rodriguez I.M."/>
            <person name="Rodriguez B."/>
            <person name="Murad R."/>
            <person name="Mortazavi A."/>
        </authorList>
    </citation>
    <scope>NUCLEOTIDE SEQUENCE [LARGE SCALE GENOMIC DNA]</scope>
    <source>
        <strain evidence="1 2">ALL</strain>
    </source>
</reference>
<comment type="caution">
    <text evidence="1">The sequence shown here is derived from an EMBL/GenBank/DDBJ whole genome shotgun (WGS) entry which is preliminary data.</text>
</comment>
<evidence type="ECO:0000313" key="1">
    <source>
        <dbReference type="EMBL" id="TKR72634.1"/>
    </source>
</evidence>
<gene>
    <name evidence="1" type="ORF">L596_020052</name>
</gene>